<dbReference type="EMBL" id="JACVVK020000438">
    <property type="protein sequence ID" value="KAK7474382.1"/>
    <property type="molecule type" value="Genomic_DNA"/>
</dbReference>
<dbReference type="Proteomes" id="UP001519460">
    <property type="component" value="Unassembled WGS sequence"/>
</dbReference>
<keyword evidence="2" id="KW-1185">Reference proteome</keyword>
<dbReference type="Gene3D" id="1.25.40.10">
    <property type="entry name" value="Tetratricopeptide repeat domain"/>
    <property type="match status" value="1"/>
</dbReference>
<comment type="caution">
    <text evidence="1">The sequence shown here is derived from an EMBL/GenBank/DDBJ whole genome shotgun (WGS) entry which is preliminary data.</text>
</comment>
<evidence type="ECO:0000313" key="2">
    <source>
        <dbReference type="Proteomes" id="UP001519460"/>
    </source>
</evidence>
<name>A0ABD0JHC1_9CAEN</name>
<reference evidence="1 2" key="1">
    <citation type="journal article" date="2023" name="Sci. Data">
        <title>Genome assembly of the Korean intertidal mud-creeper Batillaria attramentaria.</title>
        <authorList>
            <person name="Patra A.K."/>
            <person name="Ho P.T."/>
            <person name="Jun S."/>
            <person name="Lee S.J."/>
            <person name="Kim Y."/>
            <person name="Won Y.J."/>
        </authorList>
    </citation>
    <scope>NUCLEOTIDE SEQUENCE [LARGE SCALE GENOMIC DNA]</scope>
    <source>
        <strain evidence="1">Wonlab-2016</strain>
    </source>
</reference>
<sequence>MMFQPEGYWHAVINIGDTIGMTLLARESVTVAQKLRLQHVVRANEVKHKQQSGTDLTKGDLRAFYSGMRKLHRIFPDNALYMEHLAIGYEKAGQRQKGIGLLLKAIDADPYCHLAYIALSQIMIELNRLKEAEEFLLQVRDRIPGLWSLHATYGSFLVNMGRYAEAVSVWKRVTTIKSAMLEVWQELRRAQELSGDIEGAKATRHTIRQMIENKKANQE</sequence>
<dbReference type="SUPFAM" id="SSF48452">
    <property type="entry name" value="TPR-like"/>
    <property type="match status" value="1"/>
</dbReference>
<organism evidence="1 2">
    <name type="scientific">Batillaria attramentaria</name>
    <dbReference type="NCBI Taxonomy" id="370345"/>
    <lineage>
        <taxon>Eukaryota</taxon>
        <taxon>Metazoa</taxon>
        <taxon>Spiralia</taxon>
        <taxon>Lophotrochozoa</taxon>
        <taxon>Mollusca</taxon>
        <taxon>Gastropoda</taxon>
        <taxon>Caenogastropoda</taxon>
        <taxon>Sorbeoconcha</taxon>
        <taxon>Cerithioidea</taxon>
        <taxon>Batillariidae</taxon>
        <taxon>Batillaria</taxon>
    </lineage>
</organism>
<evidence type="ECO:0000313" key="1">
    <source>
        <dbReference type="EMBL" id="KAK7474382.1"/>
    </source>
</evidence>
<accession>A0ABD0JHC1</accession>
<dbReference type="Pfam" id="PF14559">
    <property type="entry name" value="TPR_19"/>
    <property type="match status" value="1"/>
</dbReference>
<proteinExistence type="predicted"/>
<evidence type="ECO:0008006" key="3">
    <source>
        <dbReference type="Google" id="ProtNLM"/>
    </source>
</evidence>
<protein>
    <recommendedName>
        <fullName evidence="3">Tetratricopeptide repeat protein</fullName>
    </recommendedName>
</protein>
<dbReference type="InterPro" id="IPR011990">
    <property type="entry name" value="TPR-like_helical_dom_sf"/>
</dbReference>
<dbReference type="AlphaFoldDB" id="A0ABD0JHC1"/>
<gene>
    <name evidence="1" type="ORF">BaRGS_00034336</name>
</gene>